<evidence type="ECO:0000313" key="2">
    <source>
        <dbReference type="Proteomes" id="UP000184010"/>
    </source>
</evidence>
<sequence>MAGIQQLLAESYPDHTIYMDLHPEPLARPSFMIELVTADRSPVNCRTVHEAVYFTITCFDITGDEPDNTANLLLTQQSVLDLFRAGYLSVQDRKISVAASPGGRNADQAYVDLQFEYFEDCSDGQDITPLMKEVYTAIKEE</sequence>
<keyword evidence="2" id="KW-1185">Reference proteome</keyword>
<dbReference type="STRING" id="1121395.SAMN02745215_01803"/>
<dbReference type="Proteomes" id="UP000184010">
    <property type="component" value="Unassembled WGS sequence"/>
</dbReference>
<protein>
    <submittedName>
        <fullName evidence="1">Uncharacterized protein</fullName>
    </submittedName>
</protein>
<dbReference type="InterPro" id="IPR049254">
    <property type="entry name" value="Phage_tail_terminator"/>
</dbReference>
<gene>
    <name evidence="1" type="ORF">SAMN02745215_01803</name>
</gene>
<reference evidence="2" key="1">
    <citation type="submission" date="2016-12" db="EMBL/GenBank/DDBJ databases">
        <authorList>
            <person name="Varghese N."/>
            <person name="Submissions S."/>
        </authorList>
    </citation>
    <scope>NUCLEOTIDE SEQUENCE [LARGE SCALE GENOMIC DNA]</scope>
    <source>
        <strain evidence="2">DSM 11544</strain>
    </source>
</reference>
<dbReference type="RefSeq" id="WP_072772295.1">
    <property type="nucleotide sequence ID" value="NZ_FRDN01000006.1"/>
</dbReference>
<name>A0A1M7TD16_9FIRM</name>
<dbReference type="EMBL" id="FRDN01000006">
    <property type="protein sequence ID" value="SHN68551.1"/>
    <property type="molecule type" value="Genomic_DNA"/>
</dbReference>
<proteinExistence type="predicted"/>
<dbReference type="AlphaFoldDB" id="A0A1M7TD16"/>
<organism evidence="1 2">
    <name type="scientific">Desulfitobacterium chlororespirans DSM 11544</name>
    <dbReference type="NCBI Taxonomy" id="1121395"/>
    <lineage>
        <taxon>Bacteria</taxon>
        <taxon>Bacillati</taxon>
        <taxon>Bacillota</taxon>
        <taxon>Clostridia</taxon>
        <taxon>Eubacteriales</taxon>
        <taxon>Desulfitobacteriaceae</taxon>
        <taxon>Desulfitobacterium</taxon>
    </lineage>
</organism>
<accession>A0A1M7TD16</accession>
<dbReference type="Pfam" id="PF20765">
    <property type="entry name" value="Phage_tail_terminator_8"/>
    <property type="match status" value="1"/>
</dbReference>
<evidence type="ECO:0000313" key="1">
    <source>
        <dbReference type="EMBL" id="SHN68551.1"/>
    </source>
</evidence>